<protein>
    <submittedName>
        <fullName evidence="4">Putative surface cell wall-binding protein</fullName>
    </submittedName>
</protein>
<organism evidence="4 5">
    <name type="scientific">Listeria rocourtiae</name>
    <dbReference type="NCBI Taxonomy" id="647910"/>
    <lineage>
        <taxon>Bacteria</taxon>
        <taxon>Bacillati</taxon>
        <taxon>Bacillota</taxon>
        <taxon>Bacilli</taxon>
        <taxon>Bacillales</taxon>
        <taxon>Listeriaceae</taxon>
        <taxon>Listeria</taxon>
    </lineage>
</organism>
<keyword evidence="2" id="KW-0732">Signal</keyword>
<evidence type="ECO:0000256" key="1">
    <source>
        <dbReference type="SAM" id="MobiDB-lite"/>
    </source>
</evidence>
<feature type="chain" id="PRO_5020367387" evidence="2">
    <location>
        <begin position="26"/>
        <end position="253"/>
    </location>
</feature>
<sequence>MQLKNVLISTVAMSVIILSPLSVLATEYESNGQIEFIPNTDSVSPVDPTNPENPIDPLDPLSPDGKPNVGTTGPLSIDYASSLDFGTNKISNKDMTYYAKAQEIDGDEDVHLPNYVQVSDNRGTNGGWALTVKQEGQFKNNNTQNKELIGSQIQLQNGEAISNAENMQAPNVSQNIILNPDGAAALVMEAEKTAGAGTWLSRWGGVEETVNDAGETVYKTKTISLNIPGKTPKDAVKYSTTLTWNLSDIPDNK</sequence>
<evidence type="ECO:0000313" key="4">
    <source>
        <dbReference type="EMBL" id="TDR52875.1"/>
    </source>
</evidence>
<dbReference type="RefSeq" id="WP_185343006.1">
    <property type="nucleotide sequence ID" value="NZ_JAARQJ010000009.1"/>
</dbReference>
<accession>A0A4R6ZKS4</accession>
<feature type="region of interest" description="Disordered" evidence="1">
    <location>
        <begin position="36"/>
        <end position="71"/>
    </location>
</feature>
<feature type="domain" description="WxL" evidence="3">
    <location>
        <begin position="26"/>
        <end position="250"/>
    </location>
</feature>
<feature type="signal peptide" evidence="2">
    <location>
        <begin position="1"/>
        <end position="25"/>
    </location>
</feature>
<evidence type="ECO:0000256" key="2">
    <source>
        <dbReference type="SAM" id="SignalP"/>
    </source>
</evidence>
<evidence type="ECO:0000259" key="3">
    <source>
        <dbReference type="Pfam" id="PF13731"/>
    </source>
</evidence>
<name>A0A4R6ZKS4_9LIST</name>
<gene>
    <name evidence="4" type="ORF">DFP96_10681</name>
</gene>
<reference evidence="4 5" key="1">
    <citation type="submission" date="2019-03" db="EMBL/GenBank/DDBJ databases">
        <title>Genomic Encyclopedia of Type Strains, Phase III (KMG-III): the genomes of soil and plant-associated and newly described type strains.</title>
        <authorList>
            <person name="Whitman W."/>
        </authorList>
    </citation>
    <scope>NUCLEOTIDE SEQUENCE [LARGE SCALE GENOMIC DNA]</scope>
    <source>
        <strain evidence="4 5">CECT 7972</strain>
    </source>
</reference>
<comment type="caution">
    <text evidence="4">The sequence shown here is derived from an EMBL/GenBank/DDBJ whole genome shotgun (WGS) entry which is preliminary data.</text>
</comment>
<dbReference type="STRING" id="1265846.PROCOU_02779"/>
<dbReference type="Proteomes" id="UP000295558">
    <property type="component" value="Unassembled WGS sequence"/>
</dbReference>
<dbReference type="InterPro" id="IPR027994">
    <property type="entry name" value="WxL_dom"/>
</dbReference>
<dbReference type="AlphaFoldDB" id="A0A4R6ZKS4"/>
<proteinExistence type="predicted"/>
<dbReference type="EMBL" id="SNZK01000006">
    <property type="protein sequence ID" value="TDR52875.1"/>
    <property type="molecule type" value="Genomic_DNA"/>
</dbReference>
<dbReference type="Pfam" id="PF13731">
    <property type="entry name" value="WxL"/>
    <property type="match status" value="1"/>
</dbReference>
<keyword evidence="5" id="KW-1185">Reference proteome</keyword>
<evidence type="ECO:0000313" key="5">
    <source>
        <dbReference type="Proteomes" id="UP000295558"/>
    </source>
</evidence>